<organism evidence="9 10">
    <name type="scientific">Actinomadura yumaensis</name>
    <dbReference type="NCBI Taxonomy" id="111807"/>
    <lineage>
        <taxon>Bacteria</taxon>
        <taxon>Bacillati</taxon>
        <taxon>Actinomycetota</taxon>
        <taxon>Actinomycetes</taxon>
        <taxon>Streptosporangiales</taxon>
        <taxon>Thermomonosporaceae</taxon>
        <taxon>Actinomadura</taxon>
    </lineage>
</organism>
<dbReference type="InterPro" id="IPR032710">
    <property type="entry name" value="NTF2-like_dom_sf"/>
</dbReference>
<dbReference type="Gene3D" id="3.10.450.50">
    <property type="match status" value="1"/>
</dbReference>
<evidence type="ECO:0000256" key="3">
    <source>
        <dbReference type="ARBA" id="ARBA00023015"/>
    </source>
</evidence>
<keyword evidence="5" id="KW-0804">Transcription</keyword>
<keyword evidence="4" id="KW-0731">Sigma factor</keyword>
<feature type="region of interest" description="Disordered" evidence="6">
    <location>
        <begin position="1"/>
        <end position="27"/>
    </location>
</feature>
<comment type="similarity">
    <text evidence="1">Belongs to the sigma-70 factor family. ECF subfamily.</text>
</comment>
<dbReference type="RefSeq" id="WP_378047028.1">
    <property type="nucleotide sequence ID" value="NZ_JBHSXE010000001.1"/>
</dbReference>
<evidence type="ECO:0000313" key="10">
    <source>
        <dbReference type="Proteomes" id="UP001596380"/>
    </source>
</evidence>
<dbReference type="EMBL" id="JBHSXS010000053">
    <property type="protein sequence ID" value="MFC6886404.1"/>
    <property type="molecule type" value="Genomic_DNA"/>
</dbReference>
<keyword evidence="3" id="KW-0805">Transcription regulation</keyword>
<dbReference type="InterPro" id="IPR007627">
    <property type="entry name" value="RNA_pol_sigma70_r2"/>
</dbReference>
<dbReference type="NCBIfam" id="TIGR02937">
    <property type="entry name" value="sigma70-ECF"/>
    <property type="match status" value="1"/>
</dbReference>
<comment type="subunit">
    <text evidence="2">Interacts transiently with the RNA polymerase catalytic core formed by RpoA, RpoB, RpoC and RpoZ (2 alpha, 1 beta, 1 beta' and 1 omega subunit) to form the RNA polymerase holoenzyme that can initiate transcription.</text>
</comment>
<feature type="domain" description="RNA polymerase sigma-70 region 2" evidence="7">
    <location>
        <begin position="34"/>
        <end position="90"/>
    </location>
</feature>
<dbReference type="InterPro" id="IPR014284">
    <property type="entry name" value="RNA_pol_sigma-70_dom"/>
</dbReference>
<dbReference type="SUPFAM" id="SSF54427">
    <property type="entry name" value="NTF2-like"/>
    <property type="match status" value="1"/>
</dbReference>
<gene>
    <name evidence="9" type="ORF">ACFQKB_42055</name>
</gene>
<evidence type="ECO:0000256" key="1">
    <source>
        <dbReference type="ARBA" id="ARBA00010641"/>
    </source>
</evidence>
<evidence type="ECO:0000259" key="7">
    <source>
        <dbReference type="Pfam" id="PF04542"/>
    </source>
</evidence>
<evidence type="ECO:0000256" key="4">
    <source>
        <dbReference type="ARBA" id="ARBA00023082"/>
    </source>
</evidence>
<accession>A0ABW2D0N1</accession>
<dbReference type="Pfam" id="PF04542">
    <property type="entry name" value="Sigma70_r2"/>
    <property type="match status" value="1"/>
</dbReference>
<dbReference type="InterPro" id="IPR036388">
    <property type="entry name" value="WH-like_DNA-bd_sf"/>
</dbReference>
<reference evidence="10" key="1">
    <citation type="journal article" date="2019" name="Int. J. Syst. Evol. Microbiol.">
        <title>The Global Catalogue of Microorganisms (GCM) 10K type strain sequencing project: providing services to taxonomists for standard genome sequencing and annotation.</title>
        <authorList>
            <consortium name="The Broad Institute Genomics Platform"/>
            <consortium name="The Broad Institute Genome Sequencing Center for Infectious Disease"/>
            <person name="Wu L."/>
            <person name="Ma J."/>
        </authorList>
    </citation>
    <scope>NUCLEOTIDE SEQUENCE [LARGE SCALE GENOMIC DNA]</scope>
    <source>
        <strain evidence="10">JCM 3369</strain>
    </source>
</reference>
<dbReference type="PANTHER" id="PTHR30173:SF36">
    <property type="entry name" value="ECF RNA POLYMERASE SIGMA FACTOR SIGJ"/>
    <property type="match status" value="1"/>
</dbReference>
<evidence type="ECO:0000256" key="2">
    <source>
        <dbReference type="ARBA" id="ARBA00011344"/>
    </source>
</evidence>
<dbReference type="Gene3D" id="1.10.10.10">
    <property type="entry name" value="Winged helix-like DNA-binding domain superfamily/Winged helix DNA-binding domain"/>
    <property type="match status" value="1"/>
</dbReference>
<dbReference type="SUPFAM" id="SSF88659">
    <property type="entry name" value="Sigma3 and sigma4 domains of RNA polymerase sigma factors"/>
    <property type="match status" value="1"/>
</dbReference>
<evidence type="ECO:0000313" key="9">
    <source>
        <dbReference type="EMBL" id="MFC6886404.1"/>
    </source>
</evidence>
<dbReference type="InterPro" id="IPR013325">
    <property type="entry name" value="RNA_pol_sigma_r2"/>
</dbReference>
<dbReference type="Proteomes" id="UP001596380">
    <property type="component" value="Unassembled WGS sequence"/>
</dbReference>
<proteinExistence type="inferred from homology"/>
<comment type="caution">
    <text evidence="9">The sequence shown here is derived from an EMBL/GenBank/DDBJ whole genome shotgun (WGS) entry which is preliminary data.</text>
</comment>
<protein>
    <submittedName>
        <fullName evidence="9">Sigma-70 family RNA polymerase sigma factor</fullName>
    </submittedName>
</protein>
<dbReference type="Pfam" id="PF08281">
    <property type="entry name" value="Sigma70_r4_2"/>
    <property type="match status" value="1"/>
</dbReference>
<dbReference type="SUPFAM" id="SSF88946">
    <property type="entry name" value="Sigma2 domain of RNA polymerase sigma factors"/>
    <property type="match status" value="1"/>
</dbReference>
<evidence type="ECO:0000256" key="5">
    <source>
        <dbReference type="ARBA" id="ARBA00023163"/>
    </source>
</evidence>
<dbReference type="Gene3D" id="1.10.1740.10">
    <property type="match status" value="1"/>
</dbReference>
<name>A0ABW2D0N1_9ACTN</name>
<dbReference type="InterPro" id="IPR013249">
    <property type="entry name" value="RNA_pol_sigma70_r4_t2"/>
</dbReference>
<dbReference type="PANTHER" id="PTHR30173">
    <property type="entry name" value="SIGMA 19 FACTOR"/>
    <property type="match status" value="1"/>
</dbReference>
<evidence type="ECO:0000256" key="6">
    <source>
        <dbReference type="SAM" id="MobiDB-lite"/>
    </source>
</evidence>
<dbReference type="CDD" id="cd06171">
    <property type="entry name" value="Sigma70_r4"/>
    <property type="match status" value="1"/>
</dbReference>
<dbReference type="InterPro" id="IPR052704">
    <property type="entry name" value="ECF_Sigma-70_Domain"/>
</dbReference>
<evidence type="ECO:0000259" key="8">
    <source>
        <dbReference type="Pfam" id="PF08281"/>
    </source>
</evidence>
<sequence length="343" mass="37055">MTEDRNGTAPDGPAEDGPAKDGPAEDVTGAFVGHRELLFSIVYNLLGSVADTEDVLQETWLSWARRSARPAEPVERPRPYLVRIAVNHALARQATISRRRETYIGPWLPDPIVTSDAPDAAGPARPAALAGAFDVADPGDVADAADGADAVQRAESVSLALMVVLETLTPLERAVFVLHEVFGYAHPEIAGILDRSPSAVRQLAHRAREHVQARRPRYRSDPRLRREVTERFLTAVRGGDLQALLRILAPDVVLWADGGGKARAAGLRPLHGRERVARVIAASSRRGIAGFNVRYRGVNGDPSVLLFSGDAPFAVIVLELTPDRGQVSGVYAVTNPDKLTRVH</sequence>
<keyword evidence="10" id="KW-1185">Reference proteome</keyword>
<feature type="domain" description="RNA polymerase sigma factor 70 region 4 type 2" evidence="8">
    <location>
        <begin position="159"/>
        <end position="210"/>
    </location>
</feature>
<dbReference type="InterPro" id="IPR013324">
    <property type="entry name" value="RNA_pol_sigma_r3/r4-like"/>
</dbReference>